<dbReference type="SUPFAM" id="SSF53756">
    <property type="entry name" value="UDP-Glycosyltransferase/glycogen phosphorylase"/>
    <property type="match status" value="1"/>
</dbReference>
<dbReference type="OrthoDB" id="1100436at2"/>
<evidence type="ECO:0000313" key="1">
    <source>
        <dbReference type="EMBL" id="OUJ71197.1"/>
    </source>
</evidence>
<sequence>MKLVFLCGSLEPGRDGVGDYTRRLAGELMCQGHQTAIVAVNDAHLSEELDGSQPCGAVQIPVLRLPAGWSERQRFSRAESWVNQFDPAWISLQFVPYAFHSKGLPLFLGKHLQNLIKGRRVHLMFHESWLGAGVGASVKRRLISALQKTVVGNILVSLQPTVLHTHLPTYRTQIEALGWQTRNLLLFSNIPLTEAAVSEADTGIFRVGIFSQADSSVPLVEFLAQLAEQIVRQGRQFQVMLIGGDAAKMRQLGATLEEVPSLQNRICYTGFLESHQLSEVLRTCSLGLTPVPRHALGKSGSVAAFLEHGIPVAAPNVHPEYEAADIGFFTPNLRAAILLDPDIQRFKTAQASARLAQGAIHISSVAQTFVEDLTCQ</sequence>
<accession>A0A243W7Z4</accession>
<keyword evidence="2" id="KW-1185">Reference proteome</keyword>
<gene>
    <name evidence="1" type="ORF">BXP70_22205</name>
</gene>
<evidence type="ECO:0000313" key="2">
    <source>
        <dbReference type="Proteomes" id="UP000194873"/>
    </source>
</evidence>
<name>A0A243W7Z4_9BACT</name>
<comment type="caution">
    <text evidence="1">The sequence shown here is derived from an EMBL/GenBank/DDBJ whole genome shotgun (WGS) entry which is preliminary data.</text>
</comment>
<dbReference type="EMBL" id="MTSE01000017">
    <property type="protein sequence ID" value="OUJ71197.1"/>
    <property type="molecule type" value="Genomic_DNA"/>
</dbReference>
<proteinExistence type="predicted"/>
<reference evidence="1 2" key="1">
    <citation type="submission" date="2017-01" db="EMBL/GenBank/DDBJ databases">
        <title>A new Hymenobacter.</title>
        <authorList>
            <person name="Liang Y."/>
            <person name="Feng F."/>
        </authorList>
    </citation>
    <scope>NUCLEOTIDE SEQUENCE [LARGE SCALE GENOMIC DNA]</scope>
    <source>
        <strain evidence="1">MIMBbqt21</strain>
    </source>
</reference>
<dbReference type="Proteomes" id="UP000194873">
    <property type="component" value="Unassembled WGS sequence"/>
</dbReference>
<organism evidence="1 2">
    <name type="scientific">Hymenobacter crusticola</name>
    <dbReference type="NCBI Taxonomy" id="1770526"/>
    <lineage>
        <taxon>Bacteria</taxon>
        <taxon>Pseudomonadati</taxon>
        <taxon>Bacteroidota</taxon>
        <taxon>Cytophagia</taxon>
        <taxon>Cytophagales</taxon>
        <taxon>Hymenobacteraceae</taxon>
        <taxon>Hymenobacter</taxon>
    </lineage>
</organism>
<evidence type="ECO:0008006" key="3">
    <source>
        <dbReference type="Google" id="ProtNLM"/>
    </source>
</evidence>
<dbReference type="AlphaFoldDB" id="A0A243W7Z4"/>
<dbReference type="RefSeq" id="WP_086596312.1">
    <property type="nucleotide sequence ID" value="NZ_MTSE01000017.1"/>
</dbReference>
<dbReference type="Gene3D" id="3.40.50.2000">
    <property type="entry name" value="Glycogen Phosphorylase B"/>
    <property type="match status" value="2"/>
</dbReference>
<protein>
    <recommendedName>
        <fullName evidence="3">Glycosyltransferase subfamily 4-like N-terminal domain-containing protein</fullName>
    </recommendedName>
</protein>